<protein>
    <submittedName>
        <fullName evidence="1">Uncharacterized protein</fullName>
    </submittedName>
</protein>
<keyword evidence="2" id="KW-1185">Reference proteome</keyword>
<reference evidence="1 2" key="1">
    <citation type="journal article" date="2016" name="Mol. Biol. Evol.">
        <title>Comparative Genomics of Early-Diverging Mushroom-Forming Fungi Provides Insights into the Origins of Lignocellulose Decay Capabilities.</title>
        <authorList>
            <person name="Nagy L.G."/>
            <person name="Riley R."/>
            <person name="Tritt A."/>
            <person name="Adam C."/>
            <person name="Daum C."/>
            <person name="Floudas D."/>
            <person name="Sun H."/>
            <person name="Yadav J.S."/>
            <person name="Pangilinan J."/>
            <person name="Larsson K.H."/>
            <person name="Matsuura K."/>
            <person name="Barry K."/>
            <person name="Labutti K."/>
            <person name="Kuo R."/>
            <person name="Ohm R.A."/>
            <person name="Bhattacharya S.S."/>
            <person name="Shirouzu T."/>
            <person name="Yoshinaga Y."/>
            <person name="Martin F.M."/>
            <person name="Grigoriev I.V."/>
            <person name="Hibbett D.S."/>
        </authorList>
    </citation>
    <scope>NUCLEOTIDE SEQUENCE [LARGE SCALE GENOMIC DNA]</scope>
    <source>
        <strain evidence="1 2">HHB10207 ss-3</strain>
    </source>
</reference>
<gene>
    <name evidence="1" type="ORF">SISSUDRAFT_1129104</name>
</gene>
<evidence type="ECO:0000313" key="1">
    <source>
        <dbReference type="EMBL" id="KZT38094.1"/>
    </source>
</evidence>
<name>A0A166D3I7_9AGAM</name>
<evidence type="ECO:0000313" key="2">
    <source>
        <dbReference type="Proteomes" id="UP000076798"/>
    </source>
</evidence>
<sequence length="214" mass="24095">MADQQLAPSSHNFWLETAAVSKAEYIKLKRFRKQVEKARLFCAARHVERLNLASQASLTVEGKACPILPAPSPEVVNEFTFMDQYRATVFCTSPSIYRVQISHITDDKPVTDGDDDLPFQAFRTSLSGIGSVLPMWAPCWTSASSYEIDGRRKVYYTFDNTNKMMFVDKVTKECLGEIAFTMDVNVAPSPRLQPHVQDLVNAVIDKGLDFDCRT</sequence>
<organism evidence="1 2">
    <name type="scientific">Sistotremastrum suecicum HHB10207 ss-3</name>
    <dbReference type="NCBI Taxonomy" id="1314776"/>
    <lineage>
        <taxon>Eukaryota</taxon>
        <taxon>Fungi</taxon>
        <taxon>Dikarya</taxon>
        <taxon>Basidiomycota</taxon>
        <taxon>Agaricomycotina</taxon>
        <taxon>Agaricomycetes</taxon>
        <taxon>Sistotremastrales</taxon>
        <taxon>Sistotremastraceae</taxon>
        <taxon>Sistotremastrum</taxon>
    </lineage>
</organism>
<dbReference type="Proteomes" id="UP000076798">
    <property type="component" value="Unassembled WGS sequence"/>
</dbReference>
<dbReference type="AlphaFoldDB" id="A0A166D3I7"/>
<dbReference type="EMBL" id="KV428070">
    <property type="protein sequence ID" value="KZT38094.1"/>
    <property type="molecule type" value="Genomic_DNA"/>
</dbReference>
<proteinExistence type="predicted"/>
<accession>A0A166D3I7</accession>